<dbReference type="Proteomes" id="UP001059773">
    <property type="component" value="Chromosome"/>
</dbReference>
<evidence type="ECO:0000313" key="2">
    <source>
        <dbReference type="Proteomes" id="UP001059773"/>
    </source>
</evidence>
<dbReference type="RefSeq" id="WP_256708668.1">
    <property type="nucleotide sequence ID" value="NZ_CP101914.1"/>
</dbReference>
<dbReference type="Gene3D" id="3.30.1240.10">
    <property type="match status" value="1"/>
</dbReference>
<evidence type="ECO:0000313" key="1">
    <source>
        <dbReference type="EMBL" id="UUI03613.1"/>
    </source>
</evidence>
<dbReference type="InterPro" id="IPR006379">
    <property type="entry name" value="HAD-SF_hydro_IIB"/>
</dbReference>
<dbReference type="InterPro" id="IPR023214">
    <property type="entry name" value="HAD_sf"/>
</dbReference>
<dbReference type="PANTHER" id="PTHR10000">
    <property type="entry name" value="PHOSPHOSERINE PHOSPHATASE"/>
    <property type="match status" value="1"/>
</dbReference>
<organism evidence="1 2">
    <name type="scientific">Oceanobacillus jeddahense</name>
    <dbReference type="NCBI Taxonomy" id="1462527"/>
    <lineage>
        <taxon>Bacteria</taxon>
        <taxon>Bacillati</taxon>
        <taxon>Bacillota</taxon>
        <taxon>Bacilli</taxon>
        <taxon>Bacillales</taxon>
        <taxon>Bacillaceae</taxon>
        <taxon>Oceanobacillus</taxon>
    </lineage>
</organism>
<dbReference type="PANTHER" id="PTHR10000:SF53">
    <property type="entry name" value="5-AMINO-6-(5-PHOSPHO-D-RIBITYLAMINO)URACIL PHOSPHATASE YBJI-RELATED"/>
    <property type="match status" value="1"/>
</dbReference>
<reference evidence="1" key="1">
    <citation type="submission" date="2022-07" db="EMBL/GenBank/DDBJ databases">
        <title>FELIX.</title>
        <authorList>
            <person name="Wan K.H."/>
            <person name="Park S."/>
            <person name="Lawrence Q."/>
            <person name="Eichenberger J.P."/>
            <person name="Booth B.W."/>
            <person name="Piaggio A.J."/>
            <person name="Chandler J.C."/>
            <person name="Franklin A.B."/>
            <person name="Celniker S.E."/>
        </authorList>
    </citation>
    <scope>NUCLEOTIDE SEQUENCE</scope>
    <source>
        <strain evidence="1">QA-1986 374</strain>
    </source>
</reference>
<dbReference type="Pfam" id="PF08282">
    <property type="entry name" value="Hydrolase_3"/>
    <property type="match status" value="1"/>
</dbReference>
<accession>A0ABY5JTG2</accession>
<dbReference type="NCBIfam" id="TIGR01484">
    <property type="entry name" value="HAD-SF-IIB"/>
    <property type="match status" value="1"/>
</dbReference>
<protein>
    <submittedName>
        <fullName evidence="1">HAD family hydrolase</fullName>
    </submittedName>
</protein>
<name>A0ABY5JTG2_9BACI</name>
<dbReference type="Gene3D" id="3.40.50.1000">
    <property type="entry name" value="HAD superfamily/HAD-like"/>
    <property type="match status" value="1"/>
</dbReference>
<keyword evidence="2" id="KW-1185">Reference proteome</keyword>
<gene>
    <name evidence="1" type="ORF">NP439_02645</name>
</gene>
<dbReference type="InterPro" id="IPR036412">
    <property type="entry name" value="HAD-like_sf"/>
</dbReference>
<dbReference type="EMBL" id="CP101914">
    <property type="protein sequence ID" value="UUI03613.1"/>
    <property type="molecule type" value="Genomic_DNA"/>
</dbReference>
<sequence length="250" mass="28002">MNFVFDIDGTICFDGKTIDSSIVQALEGIKAAGHEVIFASARPIRDLLPVLPEPLQQENLVGGNGAYTSKNGKIDVIHFQDSLLTQLITLVEENQVTYLADSDWDYAFTGEMTHPIYKNINQTSAQNRELRILHKLCKLVLFQPSQRVIDELSTLPVNITCYKGENAIDISPVGINKVRGLHRLQVQEFIAFGNDSNDQCLFENALHSICVGEHEVEQYASVSVERENVATMISCVLRKYENQEIQGVYV</sequence>
<keyword evidence="1" id="KW-0378">Hydrolase</keyword>
<dbReference type="SUPFAM" id="SSF56784">
    <property type="entry name" value="HAD-like"/>
    <property type="match status" value="1"/>
</dbReference>
<dbReference type="GO" id="GO:0016787">
    <property type="term" value="F:hydrolase activity"/>
    <property type="evidence" value="ECO:0007669"/>
    <property type="project" value="UniProtKB-KW"/>
</dbReference>
<proteinExistence type="predicted"/>